<comment type="caution">
    <text evidence="9">The sequence shown here is derived from an EMBL/GenBank/DDBJ whole genome shotgun (WGS) entry which is preliminary data.</text>
</comment>
<accession>A0A7C9IUC7</accession>
<dbReference type="EMBL" id="WVUD01000014">
    <property type="protein sequence ID" value="MYL83440.1"/>
    <property type="molecule type" value="Genomic_DNA"/>
</dbReference>
<dbReference type="InterPro" id="IPR050090">
    <property type="entry name" value="Tyrosine_recombinase_XerCD"/>
</dbReference>
<dbReference type="AlphaFoldDB" id="A0A7C9IUC7"/>
<evidence type="ECO:0000256" key="3">
    <source>
        <dbReference type="ARBA" id="ARBA00023125"/>
    </source>
</evidence>
<proteinExistence type="inferred from homology"/>
<dbReference type="PROSITE" id="PS51898">
    <property type="entry name" value="TYR_RECOMBINASE"/>
    <property type="match status" value="1"/>
</dbReference>
<dbReference type="SUPFAM" id="SSF56349">
    <property type="entry name" value="DNA breaking-rejoining enzymes"/>
    <property type="match status" value="1"/>
</dbReference>
<dbReference type="PANTHER" id="PTHR30349:SF41">
    <property type="entry name" value="INTEGRASE_RECOMBINASE PROTEIN MJ0367-RELATED"/>
    <property type="match status" value="1"/>
</dbReference>
<evidence type="ECO:0000256" key="4">
    <source>
        <dbReference type="ARBA" id="ARBA00023172"/>
    </source>
</evidence>
<dbReference type="PANTHER" id="PTHR30349">
    <property type="entry name" value="PHAGE INTEGRASE-RELATED"/>
    <property type="match status" value="1"/>
</dbReference>
<dbReference type="CDD" id="cd01189">
    <property type="entry name" value="INT_ICEBs1_C_like"/>
    <property type="match status" value="1"/>
</dbReference>
<dbReference type="Gene3D" id="1.10.150.130">
    <property type="match status" value="1"/>
</dbReference>
<dbReference type="Pfam" id="PF00589">
    <property type="entry name" value="Phage_integrase"/>
    <property type="match status" value="1"/>
</dbReference>
<dbReference type="PROSITE" id="PS51900">
    <property type="entry name" value="CB"/>
    <property type="match status" value="1"/>
</dbReference>
<dbReference type="RefSeq" id="WP_160960706.1">
    <property type="nucleotide sequence ID" value="NZ_WVUD01000014.1"/>
</dbReference>
<dbReference type="OrthoDB" id="5418320at2"/>
<keyword evidence="3 5" id="KW-0238">DNA-binding</keyword>
<dbReference type="InterPro" id="IPR011010">
    <property type="entry name" value="DNA_brk_join_enz"/>
</dbReference>
<dbReference type="Pfam" id="PF22022">
    <property type="entry name" value="Phage_int_M"/>
    <property type="match status" value="1"/>
</dbReference>
<evidence type="ECO:0000256" key="5">
    <source>
        <dbReference type="PROSITE-ProRule" id="PRU01248"/>
    </source>
</evidence>
<dbReference type="GO" id="GO:0006310">
    <property type="term" value="P:DNA recombination"/>
    <property type="evidence" value="ECO:0007669"/>
    <property type="project" value="UniProtKB-KW"/>
</dbReference>
<dbReference type="InterPro" id="IPR002104">
    <property type="entry name" value="Integrase_catalytic"/>
</dbReference>
<organism evidence="9 10">
    <name type="scientific">Solidesulfovibrio aerotolerans</name>
    <dbReference type="NCBI Taxonomy" id="295255"/>
    <lineage>
        <taxon>Bacteria</taxon>
        <taxon>Pseudomonadati</taxon>
        <taxon>Thermodesulfobacteriota</taxon>
        <taxon>Desulfovibrionia</taxon>
        <taxon>Desulfovibrionales</taxon>
        <taxon>Desulfovibrionaceae</taxon>
        <taxon>Solidesulfovibrio</taxon>
    </lineage>
</organism>
<feature type="domain" description="Core-binding (CB)" evidence="8">
    <location>
        <begin position="64"/>
        <end position="146"/>
    </location>
</feature>
<comment type="similarity">
    <text evidence="1">Belongs to the 'phage' integrase family.</text>
</comment>
<dbReference type="Proteomes" id="UP000482487">
    <property type="component" value="Unassembled WGS sequence"/>
</dbReference>
<evidence type="ECO:0000259" key="8">
    <source>
        <dbReference type="PROSITE" id="PS51900"/>
    </source>
</evidence>
<reference evidence="9 10" key="1">
    <citation type="submission" date="2020-01" db="EMBL/GenBank/DDBJ databases">
        <title>Genome sequence of Desulfovibrio aerotolerans DSM 16695(T).</title>
        <authorList>
            <person name="Karnachuk O."/>
            <person name="Avakyan M."/>
            <person name="Mardanov A."/>
            <person name="Kadnikov V."/>
            <person name="Ravin N."/>
        </authorList>
    </citation>
    <scope>NUCLEOTIDE SEQUENCE [LARGE SCALE GENOMIC DNA]</scope>
    <source>
        <strain evidence="9 10">DSM 16695</strain>
    </source>
</reference>
<feature type="domain" description="Tyr recombinase" evidence="7">
    <location>
        <begin position="166"/>
        <end position="336"/>
    </location>
</feature>
<evidence type="ECO:0000313" key="9">
    <source>
        <dbReference type="EMBL" id="MYL83440.1"/>
    </source>
</evidence>
<feature type="region of interest" description="Disordered" evidence="6">
    <location>
        <begin position="335"/>
        <end position="365"/>
    </location>
</feature>
<keyword evidence="10" id="KW-1185">Reference proteome</keyword>
<evidence type="ECO:0000256" key="6">
    <source>
        <dbReference type="SAM" id="MobiDB-lite"/>
    </source>
</evidence>
<dbReference type="InterPro" id="IPR044068">
    <property type="entry name" value="CB"/>
</dbReference>
<dbReference type="GO" id="GO:0015074">
    <property type="term" value="P:DNA integration"/>
    <property type="evidence" value="ECO:0007669"/>
    <property type="project" value="UniProtKB-KW"/>
</dbReference>
<dbReference type="InterPro" id="IPR013762">
    <property type="entry name" value="Integrase-like_cat_sf"/>
</dbReference>
<evidence type="ECO:0000256" key="2">
    <source>
        <dbReference type="ARBA" id="ARBA00022908"/>
    </source>
</evidence>
<dbReference type="InterPro" id="IPR010998">
    <property type="entry name" value="Integrase_recombinase_N"/>
</dbReference>
<name>A0A7C9IUC7_9BACT</name>
<protein>
    <submittedName>
        <fullName evidence="9">Tyrosine-type recombinase/integrase</fullName>
    </submittedName>
</protein>
<dbReference type="InterPro" id="IPR053876">
    <property type="entry name" value="Phage_int_M"/>
</dbReference>
<keyword evidence="2" id="KW-0229">DNA integration</keyword>
<keyword evidence="4" id="KW-0233">DNA recombination</keyword>
<gene>
    <name evidence="9" type="ORF">GTA51_09915</name>
</gene>
<sequence>MSVHKRSNNGTYFVSYRDADGKQRTKTFGTGREGKRQANKFDEEIKARKKVEAPLPVFVPGAKVYLDQLAQAYINAKKSEGRSVRWLQELATLLKKHFIPVFAQRPVDEIRFEEVIEIIRKEYADRSQTTRSRYLSYLKMVFQYGVDYELTLKNPLKRWKKPKERPRDTKLTVADLMTIKDVARPHLAWAIEVAWNLGVRTGESELLALTWNDIDWEGNSIKVYATKTKTTRIIPIAPEFMERLQTVREKAKCEHVIEYQGKPMRKFRRSLKTAVEKAGITYPVIMYDIRHLFATVLLREGGDVAAVSKLMGHASVKMTVDQYYHLLGDEKRRTIAKLPSLSRPEDAPHPQAAPSEPQPPASAPA</sequence>
<feature type="compositionally biased region" description="Pro residues" evidence="6">
    <location>
        <begin position="356"/>
        <end position="365"/>
    </location>
</feature>
<evidence type="ECO:0000256" key="1">
    <source>
        <dbReference type="ARBA" id="ARBA00008857"/>
    </source>
</evidence>
<evidence type="ECO:0000259" key="7">
    <source>
        <dbReference type="PROSITE" id="PS51898"/>
    </source>
</evidence>
<dbReference type="GO" id="GO:0003677">
    <property type="term" value="F:DNA binding"/>
    <property type="evidence" value="ECO:0007669"/>
    <property type="project" value="UniProtKB-UniRule"/>
</dbReference>
<dbReference type="Gene3D" id="1.10.443.10">
    <property type="entry name" value="Intergrase catalytic core"/>
    <property type="match status" value="1"/>
</dbReference>
<evidence type="ECO:0000313" key="10">
    <source>
        <dbReference type="Proteomes" id="UP000482487"/>
    </source>
</evidence>